<dbReference type="AlphaFoldDB" id="A0A9D2RS64"/>
<dbReference type="Proteomes" id="UP000823824">
    <property type="component" value="Unassembled WGS sequence"/>
</dbReference>
<dbReference type="FunFam" id="3.40.50.720:FF:000084">
    <property type="entry name" value="Short-chain dehydrogenase reductase"/>
    <property type="match status" value="1"/>
</dbReference>
<accession>A0A9D2RS64</accession>
<sequence>MELSGISFAGKTGIITGGAQGIGKAIAKGFVQMGGKAVIVDINPETAAKTCEELGNAVYYTVDLGDPDEVVRMFQQIVEEQGRVEVLVNNAGIVNTSDFDKLTLAEWNRVIAVDLTAVFLTSQVLFRHMEQIGGGRIVNVASIAGKVGGGYLGTTAYAAAKAGVISLTKSIAKAGSAKNIYCNSLCPAYTKTPLVSILTGEKEKKVLEAMSLHRAAAPEEVANGVLFLASDAASFVQGENLNCDGGMLMNG</sequence>
<reference evidence="3" key="1">
    <citation type="journal article" date="2021" name="PeerJ">
        <title>Extensive microbial diversity within the chicken gut microbiome revealed by metagenomics and culture.</title>
        <authorList>
            <person name="Gilroy R."/>
            <person name="Ravi A."/>
            <person name="Getino M."/>
            <person name="Pursley I."/>
            <person name="Horton D.L."/>
            <person name="Alikhan N.F."/>
            <person name="Baker D."/>
            <person name="Gharbi K."/>
            <person name="Hall N."/>
            <person name="Watson M."/>
            <person name="Adriaenssens E.M."/>
            <person name="Foster-Nyarko E."/>
            <person name="Jarju S."/>
            <person name="Secka A."/>
            <person name="Antonio M."/>
            <person name="Oren A."/>
            <person name="Chaudhuri R.R."/>
            <person name="La Ragione R."/>
            <person name="Hildebrand F."/>
            <person name="Pallen M.J."/>
        </authorList>
    </citation>
    <scope>NUCLEOTIDE SEQUENCE</scope>
    <source>
        <strain evidence="3">ChiBcec18-1249</strain>
    </source>
</reference>
<dbReference type="EMBL" id="DWZJ01000025">
    <property type="protein sequence ID" value="HJB12742.1"/>
    <property type="molecule type" value="Genomic_DNA"/>
</dbReference>
<evidence type="ECO:0000256" key="2">
    <source>
        <dbReference type="ARBA" id="ARBA00023002"/>
    </source>
</evidence>
<protein>
    <submittedName>
        <fullName evidence="3">SDR family oxidoreductase</fullName>
    </submittedName>
</protein>
<dbReference type="Gene3D" id="3.40.50.720">
    <property type="entry name" value="NAD(P)-binding Rossmann-like Domain"/>
    <property type="match status" value="1"/>
</dbReference>
<dbReference type="Pfam" id="PF13561">
    <property type="entry name" value="adh_short_C2"/>
    <property type="match status" value="1"/>
</dbReference>
<dbReference type="PANTHER" id="PTHR42760">
    <property type="entry name" value="SHORT-CHAIN DEHYDROGENASES/REDUCTASES FAMILY MEMBER"/>
    <property type="match status" value="1"/>
</dbReference>
<name>A0A9D2RS64_9FIRM</name>
<dbReference type="GO" id="GO:0008206">
    <property type="term" value="P:bile acid metabolic process"/>
    <property type="evidence" value="ECO:0007669"/>
    <property type="project" value="UniProtKB-ARBA"/>
</dbReference>
<gene>
    <name evidence="3" type="ORF">H9787_03395</name>
</gene>
<organism evidence="3 4">
    <name type="scientific">Candidatus Oscillibacter excrementigallinarum</name>
    <dbReference type="NCBI Taxonomy" id="2838716"/>
    <lineage>
        <taxon>Bacteria</taxon>
        <taxon>Bacillati</taxon>
        <taxon>Bacillota</taxon>
        <taxon>Clostridia</taxon>
        <taxon>Eubacteriales</taxon>
        <taxon>Oscillospiraceae</taxon>
        <taxon>Oscillibacter</taxon>
    </lineage>
</organism>
<evidence type="ECO:0000256" key="1">
    <source>
        <dbReference type="ARBA" id="ARBA00006484"/>
    </source>
</evidence>
<dbReference type="GO" id="GO:0016616">
    <property type="term" value="F:oxidoreductase activity, acting on the CH-OH group of donors, NAD or NADP as acceptor"/>
    <property type="evidence" value="ECO:0007669"/>
    <property type="project" value="TreeGrafter"/>
</dbReference>
<dbReference type="PRINTS" id="PR00080">
    <property type="entry name" value="SDRFAMILY"/>
</dbReference>
<comment type="similarity">
    <text evidence="1">Belongs to the short-chain dehydrogenases/reductases (SDR) family.</text>
</comment>
<proteinExistence type="inferred from homology"/>
<dbReference type="InterPro" id="IPR036291">
    <property type="entry name" value="NAD(P)-bd_dom_sf"/>
</dbReference>
<dbReference type="PROSITE" id="PS00061">
    <property type="entry name" value="ADH_SHORT"/>
    <property type="match status" value="1"/>
</dbReference>
<reference evidence="3" key="2">
    <citation type="submission" date="2021-04" db="EMBL/GenBank/DDBJ databases">
        <authorList>
            <person name="Gilroy R."/>
        </authorList>
    </citation>
    <scope>NUCLEOTIDE SEQUENCE</scope>
    <source>
        <strain evidence="3">ChiBcec18-1249</strain>
    </source>
</reference>
<evidence type="ECO:0000313" key="4">
    <source>
        <dbReference type="Proteomes" id="UP000823824"/>
    </source>
</evidence>
<evidence type="ECO:0000313" key="3">
    <source>
        <dbReference type="EMBL" id="HJB12742.1"/>
    </source>
</evidence>
<keyword evidence="2" id="KW-0560">Oxidoreductase</keyword>
<dbReference type="InterPro" id="IPR002347">
    <property type="entry name" value="SDR_fam"/>
</dbReference>
<dbReference type="InterPro" id="IPR020904">
    <property type="entry name" value="Sc_DH/Rdtase_CS"/>
</dbReference>
<dbReference type="PRINTS" id="PR00081">
    <property type="entry name" value="GDHRDH"/>
</dbReference>
<comment type="caution">
    <text evidence="3">The sequence shown here is derived from an EMBL/GenBank/DDBJ whole genome shotgun (WGS) entry which is preliminary data.</text>
</comment>
<dbReference type="SUPFAM" id="SSF51735">
    <property type="entry name" value="NAD(P)-binding Rossmann-fold domains"/>
    <property type="match status" value="1"/>
</dbReference>